<dbReference type="InterPro" id="IPR001091">
    <property type="entry name" value="RM_Methyltransferase"/>
</dbReference>
<evidence type="ECO:0000256" key="3">
    <source>
        <dbReference type="ARBA" id="ARBA00022603"/>
    </source>
</evidence>
<evidence type="ECO:0000256" key="2">
    <source>
        <dbReference type="ARBA" id="ARBA00011975"/>
    </source>
</evidence>
<dbReference type="PRINTS" id="PR00508">
    <property type="entry name" value="S21N4MTFRASE"/>
</dbReference>
<keyword evidence="5 7" id="KW-0949">S-adenosyl-L-methionine</keyword>
<dbReference type="EC" id="2.1.1.37" evidence="2"/>
<dbReference type="REBASE" id="298223">
    <property type="entry name" value="M.Mor10112ORF361P"/>
</dbReference>
<organism evidence="9 10">
    <name type="scientific">Metamycoplasma orale</name>
    <name type="common">Mycoplasma orale</name>
    <dbReference type="NCBI Taxonomy" id="2121"/>
    <lineage>
        <taxon>Bacteria</taxon>
        <taxon>Bacillati</taxon>
        <taxon>Mycoplasmatota</taxon>
        <taxon>Mycoplasmoidales</taxon>
        <taxon>Metamycoplasmataceae</taxon>
        <taxon>Metamycoplasma</taxon>
    </lineage>
</organism>
<evidence type="ECO:0000313" key="9">
    <source>
        <dbReference type="EMBL" id="VEU55683.1"/>
    </source>
</evidence>
<dbReference type="InterPro" id="IPR001525">
    <property type="entry name" value="C5_MeTfrase"/>
</dbReference>
<dbReference type="InterPro" id="IPR029063">
    <property type="entry name" value="SAM-dependent_MTases_sf"/>
</dbReference>
<dbReference type="Proteomes" id="UP000290482">
    <property type="component" value="Chromosome"/>
</dbReference>
<evidence type="ECO:0000256" key="1">
    <source>
        <dbReference type="ARBA" id="ARBA00006594"/>
    </source>
</evidence>
<evidence type="ECO:0000256" key="5">
    <source>
        <dbReference type="ARBA" id="ARBA00022691"/>
    </source>
</evidence>
<protein>
    <recommendedName>
        <fullName evidence="2">DNA (cytosine-5-)-methyltransferase</fullName>
        <ecNumber evidence="2">2.1.1.37</ecNumber>
    </recommendedName>
</protein>
<dbReference type="Pfam" id="PF01555">
    <property type="entry name" value="N6_N4_Mtase"/>
    <property type="match status" value="1"/>
</dbReference>
<comment type="similarity">
    <text evidence="1">Belongs to the N(4)/N(6)-methyltransferase family.</text>
</comment>
<dbReference type="InterPro" id="IPR002052">
    <property type="entry name" value="DNA_methylase_N6_adenine_CS"/>
</dbReference>
<dbReference type="InterPro" id="IPR050390">
    <property type="entry name" value="C5-Methyltransferase"/>
</dbReference>
<evidence type="ECO:0000259" key="8">
    <source>
        <dbReference type="Pfam" id="PF01555"/>
    </source>
</evidence>
<dbReference type="InterPro" id="IPR031303">
    <property type="entry name" value="C5_meth_CS"/>
</dbReference>
<dbReference type="GO" id="GO:0008170">
    <property type="term" value="F:N-methyltransferase activity"/>
    <property type="evidence" value="ECO:0007669"/>
    <property type="project" value="InterPro"/>
</dbReference>
<evidence type="ECO:0000256" key="4">
    <source>
        <dbReference type="ARBA" id="ARBA00022679"/>
    </source>
</evidence>
<sequence length="517" mass="59689">MVIGGPPCQGFSLKGKNLGMKDPRNFLFLEYYNIIKEIKPEIFIIENVKNLLNCLDGYFKNEIIEKFSDLGYIVNYKVLNAKNFGVPQNRERAIIIGSLSRSVELPLGYKKIVTVKDAISDLSYFNSGEGNFETEYLIKPQSDYQKERRKISEKLYNHVATNHSELALKKLKFIPPEGDKNSLPKELLGKQKFQTTWSRLQWNDISPTIDTRFDTPSNGRNSHPFLNRAITPREAARLQSFDDDFVFLGNKTSVCTQIGNSVPPLLAKAIAEQIKNSYEKNRNKREQYKIYNEDATILIKELIKNNIKVDHIITDPPYNISKQNGFSTLKKPRKGIDFGEWDKDFDTTGWIGDYSNILKSNGSMIIFCSYLYISYICDELQKNDLQVKDIIIWKKTNPMPRNVNRRYVQDTEFAVWAVKKNAKWIFNKKSDLPYLRSTFETAVVSGKEKNGHPTQKSLKLMEELINIHTKENEIILDPFMGSGTTGVAALKNKRKFIGIEIDNKYYEIAKERLKKYD</sequence>
<dbReference type="KEGG" id="mob:NCTC10112_00361"/>
<proteinExistence type="inferred from homology"/>
<dbReference type="PROSITE" id="PS51679">
    <property type="entry name" value="SAM_MT_C5"/>
    <property type="match status" value="1"/>
</dbReference>
<dbReference type="GO" id="GO:0003886">
    <property type="term" value="F:DNA (cytosine-5-)-methyltransferase activity"/>
    <property type="evidence" value="ECO:0007669"/>
    <property type="project" value="UniProtKB-EC"/>
</dbReference>
<dbReference type="Pfam" id="PF00145">
    <property type="entry name" value="DNA_methylase"/>
    <property type="match status" value="1"/>
</dbReference>
<keyword evidence="10" id="KW-1185">Reference proteome</keyword>
<dbReference type="GO" id="GO:0003677">
    <property type="term" value="F:DNA binding"/>
    <property type="evidence" value="ECO:0007669"/>
    <property type="project" value="InterPro"/>
</dbReference>
<accession>A0A448ZX51</accession>
<keyword evidence="4 7" id="KW-0808">Transferase</keyword>
<dbReference type="PANTHER" id="PTHR10629">
    <property type="entry name" value="CYTOSINE-SPECIFIC METHYLTRANSFERASE"/>
    <property type="match status" value="1"/>
</dbReference>
<name>A0A448ZX51_METOS</name>
<keyword evidence="3 7" id="KW-0489">Methyltransferase</keyword>
<dbReference type="GO" id="GO:0032259">
    <property type="term" value="P:methylation"/>
    <property type="evidence" value="ECO:0007669"/>
    <property type="project" value="UniProtKB-KW"/>
</dbReference>
<dbReference type="Gene3D" id="3.90.120.10">
    <property type="entry name" value="DNA Methylase, subunit A, domain 2"/>
    <property type="match status" value="1"/>
</dbReference>
<dbReference type="Gene3D" id="3.40.50.150">
    <property type="entry name" value="Vaccinia Virus protein VP39"/>
    <property type="match status" value="2"/>
</dbReference>
<evidence type="ECO:0000256" key="6">
    <source>
        <dbReference type="ARBA" id="ARBA00022747"/>
    </source>
</evidence>
<dbReference type="PROSITE" id="PS00095">
    <property type="entry name" value="C5_MTASE_2"/>
    <property type="match status" value="1"/>
</dbReference>
<dbReference type="GO" id="GO:0044027">
    <property type="term" value="P:negative regulation of gene expression via chromosomal CpG island methylation"/>
    <property type="evidence" value="ECO:0007669"/>
    <property type="project" value="TreeGrafter"/>
</dbReference>
<feature type="active site" evidence="7">
    <location>
        <position position="8"/>
    </location>
</feature>
<gene>
    <name evidence="9" type="primary">bspRIM</name>
    <name evidence="9" type="ORF">NCTC10112_00361</name>
</gene>
<comment type="similarity">
    <text evidence="7">Belongs to the class I-like SAM-binding methyltransferase superfamily. C5-methyltransferase family.</text>
</comment>
<dbReference type="AlphaFoldDB" id="A0A448ZX51"/>
<evidence type="ECO:0000256" key="7">
    <source>
        <dbReference type="PROSITE-ProRule" id="PRU01016"/>
    </source>
</evidence>
<dbReference type="GO" id="GO:0009307">
    <property type="term" value="P:DNA restriction-modification system"/>
    <property type="evidence" value="ECO:0007669"/>
    <property type="project" value="UniProtKB-KW"/>
</dbReference>
<dbReference type="EMBL" id="LR214940">
    <property type="protein sequence ID" value="VEU55683.1"/>
    <property type="molecule type" value="Genomic_DNA"/>
</dbReference>
<dbReference type="PANTHER" id="PTHR10629:SF52">
    <property type="entry name" value="DNA (CYTOSINE-5)-METHYLTRANSFERASE 1"/>
    <property type="match status" value="1"/>
</dbReference>
<reference evidence="9 10" key="1">
    <citation type="submission" date="2019-01" db="EMBL/GenBank/DDBJ databases">
        <authorList>
            <consortium name="Pathogen Informatics"/>
        </authorList>
    </citation>
    <scope>NUCLEOTIDE SEQUENCE [LARGE SCALE GENOMIC DNA]</scope>
    <source>
        <strain evidence="9 10">NCTC10112</strain>
    </source>
</reference>
<dbReference type="InterPro" id="IPR002941">
    <property type="entry name" value="DNA_methylase_N4/N6"/>
</dbReference>
<evidence type="ECO:0000313" key="10">
    <source>
        <dbReference type="Proteomes" id="UP000290482"/>
    </source>
</evidence>
<dbReference type="SUPFAM" id="SSF53335">
    <property type="entry name" value="S-adenosyl-L-methionine-dependent methyltransferases"/>
    <property type="match status" value="2"/>
</dbReference>
<dbReference type="PROSITE" id="PS00092">
    <property type="entry name" value="N6_MTASE"/>
    <property type="match status" value="1"/>
</dbReference>
<feature type="domain" description="DNA methylase N-4/N-6" evidence="8">
    <location>
        <begin position="309"/>
        <end position="511"/>
    </location>
</feature>
<keyword evidence="6" id="KW-0680">Restriction system</keyword>
<dbReference type="NCBIfam" id="TIGR00675">
    <property type="entry name" value="dcm"/>
    <property type="match status" value="1"/>
</dbReference>